<accession>A0A2I0L5D9</accession>
<dbReference type="Proteomes" id="UP000233551">
    <property type="component" value="Unassembled WGS sequence"/>
</dbReference>
<feature type="compositionally biased region" description="Polar residues" evidence="1">
    <location>
        <begin position="1"/>
        <end position="12"/>
    </location>
</feature>
<name>A0A2I0L5D9_PUNGR</name>
<keyword evidence="3" id="KW-1185">Reference proteome</keyword>
<dbReference type="EMBL" id="PGOL01000144">
    <property type="protein sequence ID" value="PKI75912.1"/>
    <property type="molecule type" value="Genomic_DNA"/>
</dbReference>
<comment type="caution">
    <text evidence="2">The sequence shown here is derived from an EMBL/GenBank/DDBJ whole genome shotgun (WGS) entry which is preliminary data.</text>
</comment>
<evidence type="ECO:0000313" key="3">
    <source>
        <dbReference type="Proteomes" id="UP000233551"/>
    </source>
</evidence>
<evidence type="ECO:0000256" key="1">
    <source>
        <dbReference type="SAM" id="MobiDB-lite"/>
    </source>
</evidence>
<proteinExistence type="predicted"/>
<protein>
    <submittedName>
        <fullName evidence="2">Uncharacterized protein</fullName>
    </submittedName>
</protein>
<sequence length="280" mass="31670">MKNSPANHNLRGSLSKLAPSCRDAVRSSLERTPPWRGLGRGLEEAHTWTRQSQAKNDTQVHISLRIPLGPFPHTSTREVSDEYVPPMKPKTETIEQTIQPRRVRLHRDRATFRGKLGLPHCTEPSPTTYNDKSWGRTHSASRVPIIQGAPSTGAIMHDQEWRLHKTPDTDHKDRGIPIQHSREATSITHTPGPPYGTLMRRVISSRTPDRAAWAPLRTSRYAHARPMEPRRPRIVASESGTPIRITKAKTLHGSPRRPETEEHASQTLSFTYAYKSFIIP</sequence>
<dbReference type="AlphaFoldDB" id="A0A2I0L5D9"/>
<evidence type="ECO:0000313" key="2">
    <source>
        <dbReference type="EMBL" id="PKI75912.1"/>
    </source>
</evidence>
<feature type="compositionally biased region" description="Polar residues" evidence="1">
    <location>
        <begin position="124"/>
        <end position="136"/>
    </location>
</feature>
<feature type="region of interest" description="Disordered" evidence="1">
    <location>
        <begin position="115"/>
        <end position="136"/>
    </location>
</feature>
<reference evidence="2 3" key="1">
    <citation type="submission" date="2017-11" db="EMBL/GenBank/DDBJ databases">
        <title>De-novo sequencing of pomegranate (Punica granatum L.) genome.</title>
        <authorList>
            <person name="Akparov Z."/>
            <person name="Amiraslanov A."/>
            <person name="Hajiyeva S."/>
            <person name="Abbasov M."/>
            <person name="Kaur K."/>
            <person name="Hamwieh A."/>
            <person name="Solovyev V."/>
            <person name="Salamov A."/>
            <person name="Braich B."/>
            <person name="Kosarev P."/>
            <person name="Mahmoud A."/>
            <person name="Hajiyev E."/>
            <person name="Babayeva S."/>
            <person name="Izzatullayeva V."/>
            <person name="Mammadov A."/>
            <person name="Mammadov A."/>
            <person name="Sharifova S."/>
            <person name="Ojaghi J."/>
            <person name="Eynullazada K."/>
            <person name="Bayramov B."/>
            <person name="Abdulazimova A."/>
            <person name="Shahmuradov I."/>
        </authorList>
    </citation>
    <scope>NUCLEOTIDE SEQUENCE [LARGE SCALE GENOMIC DNA]</scope>
    <source>
        <strain evidence="3">cv. AG2017</strain>
        <tissue evidence="2">Leaf</tissue>
    </source>
</reference>
<gene>
    <name evidence="2" type="ORF">CRG98_003695</name>
</gene>
<feature type="region of interest" description="Disordered" evidence="1">
    <location>
        <begin position="1"/>
        <end position="38"/>
    </location>
</feature>
<organism evidence="2 3">
    <name type="scientific">Punica granatum</name>
    <name type="common">Pomegranate</name>
    <dbReference type="NCBI Taxonomy" id="22663"/>
    <lineage>
        <taxon>Eukaryota</taxon>
        <taxon>Viridiplantae</taxon>
        <taxon>Streptophyta</taxon>
        <taxon>Embryophyta</taxon>
        <taxon>Tracheophyta</taxon>
        <taxon>Spermatophyta</taxon>
        <taxon>Magnoliopsida</taxon>
        <taxon>eudicotyledons</taxon>
        <taxon>Gunneridae</taxon>
        <taxon>Pentapetalae</taxon>
        <taxon>rosids</taxon>
        <taxon>malvids</taxon>
        <taxon>Myrtales</taxon>
        <taxon>Lythraceae</taxon>
        <taxon>Punica</taxon>
    </lineage>
</organism>